<dbReference type="EMBL" id="JAVRRT010000014">
    <property type="protein sequence ID" value="KAK5166113.1"/>
    <property type="molecule type" value="Genomic_DNA"/>
</dbReference>
<evidence type="ECO:0000256" key="3">
    <source>
        <dbReference type="ARBA" id="ARBA00007282"/>
    </source>
</evidence>
<accession>A0AAV9P4P0</accession>
<dbReference type="Pfam" id="PF13813">
    <property type="entry name" value="MBOAT_2"/>
    <property type="match status" value="1"/>
</dbReference>
<evidence type="ECO:0000256" key="2">
    <source>
        <dbReference type="ARBA" id="ARBA00005179"/>
    </source>
</evidence>
<dbReference type="AlphaFoldDB" id="A0AAV9P4P0"/>
<dbReference type="InterPro" id="IPR032805">
    <property type="entry name" value="Wax_synthase_dom"/>
</dbReference>
<keyword evidence="6" id="KW-1133">Transmembrane helix</keyword>
<comment type="similarity">
    <text evidence="3">Belongs to the wax synthase family.</text>
</comment>
<dbReference type="GO" id="GO:0006629">
    <property type="term" value="P:lipid metabolic process"/>
    <property type="evidence" value="ECO:0007669"/>
    <property type="project" value="InterPro"/>
</dbReference>
<dbReference type="GO" id="GO:0008374">
    <property type="term" value="F:O-acyltransferase activity"/>
    <property type="evidence" value="ECO:0007669"/>
    <property type="project" value="InterPro"/>
</dbReference>
<organism evidence="9 10">
    <name type="scientific">Saxophila tyrrhenica</name>
    <dbReference type="NCBI Taxonomy" id="1690608"/>
    <lineage>
        <taxon>Eukaryota</taxon>
        <taxon>Fungi</taxon>
        <taxon>Dikarya</taxon>
        <taxon>Ascomycota</taxon>
        <taxon>Pezizomycotina</taxon>
        <taxon>Dothideomycetes</taxon>
        <taxon>Dothideomycetidae</taxon>
        <taxon>Mycosphaerellales</taxon>
        <taxon>Extremaceae</taxon>
        <taxon>Saxophila</taxon>
    </lineage>
</organism>
<dbReference type="PANTHER" id="PTHR31595:SF57">
    <property type="entry name" value="OS04G0481900 PROTEIN"/>
    <property type="match status" value="1"/>
</dbReference>
<dbReference type="Proteomes" id="UP001337655">
    <property type="component" value="Unassembled WGS sequence"/>
</dbReference>
<proteinExistence type="inferred from homology"/>
<keyword evidence="10" id="KW-1185">Reference proteome</keyword>
<evidence type="ECO:0000256" key="1">
    <source>
        <dbReference type="ARBA" id="ARBA00004141"/>
    </source>
</evidence>
<comment type="subcellular location">
    <subcellularLocation>
        <location evidence="1">Membrane</location>
        <topology evidence="1">Multi-pass membrane protein</topology>
    </subcellularLocation>
</comment>
<protein>
    <recommendedName>
        <fullName evidence="8">Wax synthase domain-containing protein</fullName>
    </recommendedName>
</protein>
<feature type="domain" description="Wax synthase" evidence="8">
    <location>
        <begin position="247"/>
        <end position="332"/>
    </location>
</feature>
<dbReference type="InterPro" id="IPR044851">
    <property type="entry name" value="Wax_synthase"/>
</dbReference>
<reference evidence="9 10" key="1">
    <citation type="submission" date="2023-08" db="EMBL/GenBank/DDBJ databases">
        <title>Black Yeasts Isolated from many extreme environments.</title>
        <authorList>
            <person name="Coleine C."/>
            <person name="Stajich J.E."/>
            <person name="Selbmann L."/>
        </authorList>
    </citation>
    <scope>NUCLEOTIDE SEQUENCE [LARGE SCALE GENOMIC DNA]</scope>
    <source>
        <strain evidence="9 10">CCFEE 5935</strain>
    </source>
</reference>
<comment type="pathway">
    <text evidence="2">Secondary metabolite biosynthesis.</text>
</comment>
<comment type="caution">
    <text evidence="9">The sequence shown here is derived from an EMBL/GenBank/DDBJ whole genome shotgun (WGS) entry which is preliminary data.</text>
</comment>
<dbReference type="GeneID" id="89929707"/>
<evidence type="ECO:0000313" key="9">
    <source>
        <dbReference type="EMBL" id="KAK5166113.1"/>
    </source>
</evidence>
<dbReference type="GO" id="GO:0016020">
    <property type="term" value="C:membrane"/>
    <property type="evidence" value="ECO:0007669"/>
    <property type="project" value="UniProtKB-SubCell"/>
</dbReference>
<evidence type="ECO:0000256" key="5">
    <source>
        <dbReference type="ARBA" id="ARBA00022692"/>
    </source>
</evidence>
<gene>
    <name evidence="9" type="ORF">LTR77_008374</name>
</gene>
<evidence type="ECO:0000313" key="10">
    <source>
        <dbReference type="Proteomes" id="UP001337655"/>
    </source>
</evidence>
<keyword evidence="4" id="KW-0808">Transferase</keyword>
<evidence type="ECO:0000259" key="8">
    <source>
        <dbReference type="Pfam" id="PF13813"/>
    </source>
</evidence>
<keyword evidence="7" id="KW-0472">Membrane</keyword>
<evidence type="ECO:0000256" key="6">
    <source>
        <dbReference type="ARBA" id="ARBA00022989"/>
    </source>
</evidence>
<evidence type="ECO:0000256" key="4">
    <source>
        <dbReference type="ARBA" id="ARBA00022679"/>
    </source>
</evidence>
<dbReference type="PANTHER" id="PTHR31595">
    <property type="entry name" value="LONG-CHAIN-ALCOHOL O-FATTY-ACYLTRANSFERASE 3-RELATED"/>
    <property type="match status" value="1"/>
</dbReference>
<name>A0AAV9P4P0_9PEZI</name>
<dbReference type="RefSeq" id="XP_064656066.1">
    <property type="nucleotide sequence ID" value="XM_064805606.1"/>
</dbReference>
<sequence>MDYLASFYPPIGLRRPLPALLGPTAQLLTIIPWLFPTKHGRVITTFPLLLGITLSRPYFTAGSALDDYNSASQFFASLAVSLDFLVLQSSTEEAPRWIGPSKVLAIDGRASETDAEAEGASIDDKRVSLWARFKLALRLSLYGRGIGWNWQVKNVPACTDAHLEKWAYVRRRLLLAIPALVKKSLTVYLLGAAMISRSSAETKVQQRLLDVAVGWLSAANTWHSMNMLTNIGAAVTVAAGVFEQWEWPPFFGPLKEMWSVRQAWSVVWHQLMRRTFQQPALRLRRLLGIKKGTLSSKYFQLYLAFAISTVFHEWDIFVAARRDVGELRFFMLQPLVITIEDLVRWCWRKYSERSENDQLTTFERVFGWTWTFLWFSYCIPPYANGLLDAKITAYDSRWLLMLGQRHAMDLGHSLRG</sequence>
<evidence type="ECO:0000256" key="7">
    <source>
        <dbReference type="ARBA" id="ARBA00023136"/>
    </source>
</evidence>
<keyword evidence="5" id="KW-0812">Transmembrane</keyword>